<sequence>MKLRIIPVTLTVVLSSVLLFGGWFSYRYFGVEKPLDHVAASIPGVQSAQVEMLAGQINVTVQLEKEANIAEVFRQVKHDGANKIGNRSLQLSITGDSNASLEKVWSYALFDVAEAMENRKYSQIRDVMETLTNHYPDVTATTDMDDDNVYITLREGEHAKFIILPRQPAMMEVWSNA</sequence>
<evidence type="ECO:0000313" key="3">
    <source>
        <dbReference type="Proteomes" id="UP001178662"/>
    </source>
</evidence>
<evidence type="ECO:0000256" key="1">
    <source>
        <dbReference type="SAM" id="Phobius"/>
    </source>
</evidence>
<dbReference type="EMBL" id="CP119317">
    <property type="protein sequence ID" value="WEK55738.1"/>
    <property type="molecule type" value="Genomic_DNA"/>
</dbReference>
<keyword evidence="3" id="KW-1185">Reference proteome</keyword>
<accession>A0AA95EYB4</accession>
<feature type="transmembrane region" description="Helical" evidence="1">
    <location>
        <begin position="6"/>
        <end position="26"/>
    </location>
</feature>
<name>A0AA95EYB4_9BACL</name>
<keyword evidence="1" id="KW-0472">Membrane</keyword>
<organism evidence="2 3">
    <name type="scientific">Candidatus Cohnella colombiensis</name>
    <dbReference type="NCBI Taxonomy" id="3121368"/>
    <lineage>
        <taxon>Bacteria</taxon>
        <taxon>Bacillati</taxon>
        <taxon>Bacillota</taxon>
        <taxon>Bacilli</taxon>
        <taxon>Bacillales</taxon>
        <taxon>Paenibacillaceae</taxon>
        <taxon>Cohnella</taxon>
    </lineage>
</organism>
<keyword evidence="1" id="KW-1133">Transmembrane helix</keyword>
<keyword evidence="1" id="KW-0812">Transmembrane</keyword>
<dbReference type="Proteomes" id="UP001178662">
    <property type="component" value="Chromosome"/>
</dbReference>
<evidence type="ECO:0000313" key="2">
    <source>
        <dbReference type="EMBL" id="WEK55738.1"/>
    </source>
</evidence>
<protein>
    <submittedName>
        <fullName evidence="2">Uncharacterized protein</fullName>
    </submittedName>
</protein>
<gene>
    <name evidence="2" type="ORF">P0Y55_06745</name>
</gene>
<dbReference type="AlphaFoldDB" id="A0AA95EYB4"/>
<proteinExistence type="predicted"/>
<reference evidence="2" key="1">
    <citation type="submission" date="2023-03" db="EMBL/GenBank/DDBJ databases">
        <title>Andean soil-derived lignocellulolytic bacterial consortium as a source of novel taxa and putative plastic-active enzymes.</title>
        <authorList>
            <person name="Diaz-Garcia L."/>
            <person name="Chuvochina M."/>
            <person name="Feuerriegel G."/>
            <person name="Bunk B."/>
            <person name="Sproer C."/>
            <person name="Streit W.R."/>
            <person name="Rodriguez L.M."/>
            <person name="Overmann J."/>
            <person name="Jimenez D.J."/>
        </authorList>
    </citation>
    <scope>NUCLEOTIDE SEQUENCE</scope>
    <source>
        <strain evidence="2">MAG 2441</strain>
    </source>
</reference>